<dbReference type="InterPro" id="IPR011009">
    <property type="entry name" value="Kinase-like_dom_sf"/>
</dbReference>
<sequence length="164" mass="18398">MVVALKDKKKMLVYEYMANGSLDSFIFGMNNQQSKDLVAISRLLIDDSIGYTAPEYAVDGLFSVKSDVFSFGILVLEMVCGKKNRRLYQTDKNLNLVGHARLQSVLNLPAMASVILMLESRMELVKPKEPGFITKNVSVEEELYSNEKYTSPSNDVTVSMLEAR</sequence>
<protein>
    <recommendedName>
        <fullName evidence="1">Serine-threonine/tyrosine-protein kinase catalytic domain-containing protein</fullName>
    </recommendedName>
</protein>
<evidence type="ECO:0000313" key="3">
    <source>
        <dbReference type="Proteomes" id="UP001189624"/>
    </source>
</evidence>
<dbReference type="AlphaFoldDB" id="A0AA86W4X5"/>
<proteinExistence type="predicted"/>
<dbReference type="Proteomes" id="UP001189624">
    <property type="component" value="Chromosome 11"/>
</dbReference>
<dbReference type="PANTHER" id="PTHR27006:SF605">
    <property type="entry name" value="COLD-RESPONSIVE PROTEIN KINASE 1-LIKE"/>
    <property type="match status" value="1"/>
</dbReference>
<dbReference type="PANTHER" id="PTHR27006">
    <property type="entry name" value="PROMASTIGOTE SURFACE ANTIGEN PROTEIN PSA"/>
    <property type="match status" value="1"/>
</dbReference>
<dbReference type="EMBL" id="OY731408">
    <property type="protein sequence ID" value="CAJ1978668.1"/>
    <property type="molecule type" value="Genomic_DNA"/>
</dbReference>
<evidence type="ECO:0000313" key="2">
    <source>
        <dbReference type="EMBL" id="CAJ1978668.1"/>
    </source>
</evidence>
<dbReference type="Gene3D" id="1.10.510.10">
    <property type="entry name" value="Transferase(Phosphotransferase) domain 1"/>
    <property type="match status" value="1"/>
</dbReference>
<dbReference type="InterPro" id="IPR001245">
    <property type="entry name" value="Ser-Thr/Tyr_kinase_cat_dom"/>
</dbReference>
<dbReference type="Pfam" id="PF07714">
    <property type="entry name" value="PK_Tyr_Ser-Thr"/>
    <property type="match status" value="1"/>
</dbReference>
<dbReference type="Gramene" id="rna-AYBTSS11_LOCUS30865">
    <property type="protein sequence ID" value="CAJ1978668.1"/>
    <property type="gene ID" value="gene-AYBTSS11_LOCUS30865"/>
</dbReference>
<name>A0AA86W4X5_9FABA</name>
<gene>
    <name evidence="2" type="ORF">AYBTSS11_LOCUS30865</name>
</gene>
<feature type="domain" description="Serine-threonine/tyrosine-protein kinase catalytic" evidence="1">
    <location>
        <begin position="27"/>
        <end position="94"/>
    </location>
</feature>
<dbReference type="SUPFAM" id="SSF56112">
    <property type="entry name" value="Protein kinase-like (PK-like)"/>
    <property type="match status" value="1"/>
</dbReference>
<keyword evidence="3" id="KW-1185">Reference proteome</keyword>
<accession>A0AA86W4X5</accession>
<evidence type="ECO:0000259" key="1">
    <source>
        <dbReference type="Pfam" id="PF07714"/>
    </source>
</evidence>
<reference evidence="2" key="1">
    <citation type="submission" date="2023-10" db="EMBL/GenBank/DDBJ databases">
        <authorList>
            <person name="Domelevo Entfellner J.-B."/>
        </authorList>
    </citation>
    <scope>NUCLEOTIDE SEQUENCE</scope>
</reference>
<dbReference type="GO" id="GO:0004672">
    <property type="term" value="F:protein kinase activity"/>
    <property type="evidence" value="ECO:0007669"/>
    <property type="project" value="InterPro"/>
</dbReference>
<organism evidence="2 3">
    <name type="scientific">Sphenostylis stenocarpa</name>
    <dbReference type="NCBI Taxonomy" id="92480"/>
    <lineage>
        <taxon>Eukaryota</taxon>
        <taxon>Viridiplantae</taxon>
        <taxon>Streptophyta</taxon>
        <taxon>Embryophyta</taxon>
        <taxon>Tracheophyta</taxon>
        <taxon>Spermatophyta</taxon>
        <taxon>Magnoliopsida</taxon>
        <taxon>eudicotyledons</taxon>
        <taxon>Gunneridae</taxon>
        <taxon>Pentapetalae</taxon>
        <taxon>rosids</taxon>
        <taxon>fabids</taxon>
        <taxon>Fabales</taxon>
        <taxon>Fabaceae</taxon>
        <taxon>Papilionoideae</taxon>
        <taxon>50 kb inversion clade</taxon>
        <taxon>NPAAA clade</taxon>
        <taxon>indigoferoid/millettioid clade</taxon>
        <taxon>Phaseoleae</taxon>
        <taxon>Sphenostylis</taxon>
    </lineage>
</organism>